<feature type="non-terminal residue" evidence="1">
    <location>
        <position position="1"/>
    </location>
</feature>
<dbReference type="AlphaFoldDB" id="X0YET3"/>
<evidence type="ECO:0000313" key="1">
    <source>
        <dbReference type="EMBL" id="GAG45752.1"/>
    </source>
</evidence>
<sequence length="189" mass="23478">SCVRNPYDMKVSIFRYDGWWSNDAPHDWMERTTRQYPHFPNLSFEEFVESWDRLTGGPWRNAKLNPFARTMGQYSHLFIGFFFKGVPEIIKMFDEDFIQKDRYKEHMYDVHFLHVERLNRDLYEFLLKRGYPEQEVRFILKEQKVWPAGSTRRQHEKWQDFYTPRMKKLVRTRERLLFRLFPEFDDEEQ</sequence>
<accession>X0YET3</accession>
<evidence type="ECO:0008006" key="2">
    <source>
        <dbReference type="Google" id="ProtNLM"/>
    </source>
</evidence>
<organism evidence="1">
    <name type="scientific">marine sediment metagenome</name>
    <dbReference type="NCBI Taxonomy" id="412755"/>
    <lineage>
        <taxon>unclassified sequences</taxon>
        <taxon>metagenomes</taxon>
        <taxon>ecological metagenomes</taxon>
    </lineage>
</organism>
<reference evidence="1" key="1">
    <citation type="journal article" date="2014" name="Front. Microbiol.">
        <title>High frequency of phylogenetically diverse reductive dehalogenase-homologous genes in deep subseafloor sedimentary metagenomes.</title>
        <authorList>
            <person name="Kawai M."/>
            <person name="Futagami T."/>
            <person name="Toyoda A."/>
            <person name="Takaki Y."/>
            <person name="Nishi S."/>
            <person name="Hori S."/>
            <person name="Arai W."/>
            <person name="Tsubouchi T."/>
            <person name="Morono Y."/>
            <person name="Uchiyama I."/>
            <person name="Ito T."/>
            <person name="Fujiyama A."/>
            <person name="Inagaki F."/>
            <person name="Takami H."/>
        </authorList>
    </citation>
    <scope>NUCLEOTIDE SEQUENCE</scope>
    <source>
        <strain evidence="1">Expedition CK06-06</strain>
    </source>
</reference>
<dbReference type="EMBL" id="BARS01050156">
    <property type="protein sequence ID" value="GAG45752.1"/>
    <property type="molecule type" value="Genomic_DNA"/>
</dbReference>
<name>X0YET3_9ZZZZ</name>
<proteinExistence type="predicted"/>
<protein>
    <recommendedName>
        <fullName evidence="2">Sulfotransferase domain-containing protein</fullName>
    </recommendedName>
</protein>
<gene>
    <name evidence="1" type="ORF">S01H1_74925</name>
</gene>
<comment type="caution">
    <text evidence="1">The sequence shown here is derived from an EMBL/GenBank/DDBJ whole genome shotgun (WGS) entry which is preliminary data.</text>
</comment>